<reference evidence="1" key="1">
    <citation type="submission" date="2022-07" db="EMBL/GenBank/DDBJ databases">
        <title>Genome Sequence of Lecanicillium saksenae.</title>
        <authorList>
            <person name="Buettner E."/>
        </authorList>
    </citation>
    <scope>NUCLEOTIDE SEQUENCE</scope>
    <source>
        <strain evidence="1">VT-O1</strain>
    </source>
</reference>
<gene>
    <name evidence="1" type="ORF">NLG97_g10803</name>
</gene>
<dbReference type="Proteomes" id="UP001148737">
    <property type="component" value="Unassembled WGS sequence"/>
</dbReference>
<sequence>MATIQSHNSPRLSTLPIELRDEILSFLVWQDIANLRLLCREYSKVFLPKGERVFVSANTLDIQVLYAIANNEILRHRVLEVVWDDSRFQRIEENHEGIEHDSALWTWRISHGKVPYWFALGWEKVFLQFMDRDGRYKVEPYHENMLKHFGEAMTMNDSWAFYLQTWLEQEKNMEKNADIDAFRHALQRFPNIDRVVVTPSAHGYNFAPLYRTPAMRNFPKGFIYPEPISWPTTPNDHSSPAEALSWRRFEGDHRMMLGSKATLATFHDRWRGFCAAIRIVVEENHPIRELDLSSYNRITGINCNIFRRECAEYQHLCHILSFPGFRRFEIAVQMDDISTHGYSCFKKGLFRQLLARAPNMVHFSLTTTHLVSYAPGSHARNFA</sequence>
<organism evidence="1 2">
    <name type="scientific">Lecanicillium saksenae</name>
    <dbReference type="NCBI Taxonomy" id="468837"/>
    <lineage>
        <taxon>Eukaryota</taxon>
        <taxon>Fungi</taxon>
        <taxon>Dikarya</taxon>
        <taxon>Ascomycota</taxon>
        <taxon>Pezizomycotina</taxon>
        <taxon>Sordariomycetes</taxon>
        <taxon>Hypocreomycetidae</taxon>
        <taxon>Hypocreales</taxon>
        <taxon>Cordycipitaceae</taxon>
        <taxon>Lecanicillium</taxon>
    </lineage>
</organism>
<proteinExistence type="predicted"/>
<keyword evidence="2" id="KW-1185">Reference proteome</keyword>
<name>A0ACC1QFB9_9HYPO</name>
<evidence type="ECO:0000313" key="1">
    <source>
        <dbReference type="EMBL" id="KAJ3472668.1"/>
    </source>
</evidence>
<protein>
    <submittedName>
        <fullName evidence="1">Uncharacterized protein</fullName>
    </submittedName>
</protein>
<accession>A0ACC1QFB9</accession>
<evidence type="ECO:0000313" key="2">
    <source>
        <dbReference type="Proteomes" id="UP001148737"/>
    </source>
</evidence>
<comment type="caution">
    <text evidence="1">The sequence shown here is derived from an EMBL/GenBank/DDBJ whole genome shotgun (WGS) entry which is preliminary data.</text>
</comment>
<dbReference type="EMBL" id="JANAKD010002944">
    <property type="protein sequence ID" value="KAJ3472668.1"/>
    <property type="molecule type" value="Genomic_DNA"/>
</dbReference>